<keyword evidence="2" id="KW-1185">Reference proteome</keyword>
<proteinExistence type="predicted"/>
<dbReference type="Proteomes" id="UP000250078">
    <property type="component" value="Unassembled WGS sequence"/>
</dbReference>
<evidence type="ECO:0000313" key="2">
    <source>
        <dbReference type="Proteomes" id="UP000250078"/>
    </source>
</evidence>
<name>A0ACC8EK27_9PEZI</name>
<dbReference type="EMBL" id="KV748329">
    <property type="protein sequence ID" value="OCK86522.1"/>
    <property type="molecule type" value="Genomic_DNA"/>
</dbReference>
<protein>
    <submittedName>
        <fullName evidence="1">Uncharacterized protein</fullName>
    </submittedName>
</protein>
<accession>A0ACC8EK27</accession>
<feature type="non-terminal residue" evidence="1">
    <location>
        <position position="1"/>
    </location>
</feature>
<feature type="non-terminal residue" evidence="1">
    <location>
        <position position="175"/>
    </location>
</feature>
<organism evidence="1 2">
    <name type="scientific">Cenococcum geophilum 1.58</name>
    <dbReference type="NCBI Taxonomy" id="794803"/>
    <lineage>
        <taxon>Eukaryota</taxon>
        <taxon>Fungi</taxon>
        <taxon>Dikarya</taxon>
        <taxon>Ascomycota</taxon>
        <taxon>Pezizomycotina</taxon>
        <taxon>Dothideomycetes</taxon>
        <taxon>Pleosporomycetidae</taxon>
        <taxon>Gloniales</taxon>
        <taxon>Gloniaceae</taxon>
        <taxon>Cenococcum</taxon>
    </lineage>
</organism>
<sequence length="175" mass="20267">KSKQELFYCKRCSDRGVAKSSSSATAFRRHLKNTHGILTTPKRSEVDMNTEATLAALFNRQAEKQATGRDPRTTKVLQESVNEKTFLDSLIYLIFTRNLPHTIVEWPEFRAFLQICNYTLTEEGGPLYRSRRSVPILTGKTFVIQKDHIKLRLQRAKWKIHFTTDCWTAPNKTAY</sequence>
<gene>
    <name evidence="1" type="ORF">K441DRAFT_491179</name>
</gene>
<evidence type="ECO:0000313" key="1">
    <source>
        <dbReference type="EMBL" id="OCK86522.1"/>
    </source>
</evidence>
<reference evidence="1 2" key="1">
    <citation type="journal article" date="2016" name="Nat. Commun.">
        <title>Ectomycorrhizal ecology is imprinted in the genome of the dominant symbiotic fungus Cenococcum geophilum.</title>
        <authorList>
            <consortium name="DOE Joint Genome Institute"/>
            <person name="Peter M."/>
            <person name="Kohler A."/>
            <person name="Ohm R.A."/>
            <person name="Kuo A."/>
            <person name="Krutzmann J."/>
            <person name="Morin E."/>
            <person name="Arend M."/>
            <person name="Barry K.W."/>
            <person name="Binder M."/>
            <person name="Choi C."/>
            <person name="Clum A."/>
            <person name="Copeland A."/>
            <person name="Grisel N."/>
            <person name="Haridas S."/>
            <person name="Kipfer T."/>
            <person name="LaButti K."/>
            <person name="Lindquist E."/>
            <person name="Lipzen A."/>
            <person name="Maire R."/>
            <person name="Meier B."/>
            <person name="Mihaltcheva S."/>
            <person name="Molinier V."/>
            <person name="Murat C."/>
            <person name="Poggeler S."/>
            <person name="Quandt C.A."/>
            <person name="Sperisen C."/>
            <person name="Tritt A."/>
            <person name="Tisserant E."/>
            <person name="Crous P.W."/>
            <person name="Henrissat B."/>
            <person name="Nehls U."/>
            <person name="Egli S."/>
            <person name="Spatafora J.W."/>
            <person name="Grigoriev I.V."/>
            <person name="Martin F.M."/>
        </authorList>
    </citation>
    <scope>NUCLEOTIDE SEQUENCE [LARGE SCALE GENOMIC DNA]</scope>
    <source>
        <strain evidence="1 2">1.58</strain>
    </source>
</reference>